<evidence type="ECO:0000313" key="3">
    <source>
        <dbReference type="Proteomes" id="UP000267654"/>
    </source>
</evidence>
<evidence type="ECO:0000256" key="1">
    <source>
        <dbReference type="SAM" id="MobiDB-lite"/>
    </source>
</evidence>
<feature type="compositionally biased region" description="Basic and acidic residues" evidence="1">
    <location>
        <begin position="40"/>
        <end position="57"/>
    </location>
</feature>
<feature type="compositionally biased region" description="Basic and acidic residues" evidence="1">
    <location>
        <begin position="1"/>
        <end position="10"/>
    </location>
</feature>
<feature type="compositionally biased region" description="Basic and acidic residues" evidence="1">
    <location>
        <begin position="69"/>
        <end position="79"/>
    </location>
</feature>
<evidence type="ECO:0000313" key="2">
    <source>
        <dbReference type="EMBL" id="RLE14796.1"/>
    </source>
</evidence>
<sequence length="93" mass="11068">MRLNEIREIFRPNTTRKVNGLSKKNSHPDRRNFSRYLNGENKKDSPLKKKSPDLLRNKDKRKIASWQPLDHKEDEEKNKPQNNGKGKFIDVRV</sequence>
<name>A0A662DLN8_UNCAE</name>
<organism evidence="2 3">
    <name type="scientific">Aerophobetes bacterium</name>
    <dbReference type="NCBI Taxonomy" id="2030807"/>
    <lineage>
        <taxon>Bacteria</taxon>
        <taxon>Candidatus Aerophobota</taxon>
    </lineage>
</organism>
<gene>
    <name evidence="2" type="ORF">DRI96_00910</name>
</gene>
<feature type="region of interest" description="Disordered" evidence="1">
    <location>
        <begin position="1"/>
        <end position="93"/>
    </location>
</feature>
<proteinExistence type="predicted"/>
<accession>A0A662DLN8</accession>
<protein>
    <submittedName>
        <fullName evidence="2">Uncharacterized protein</fullName>
    </submittedName>
</protein>
<comment type="caution">
    <text evidence="2">The sequence shown here is derived from an EMBL/GenBank/DDBJ whole genome shotgun (WGS) entry which is preliminary data.</text>
</comment>
<reference evidence="2 3" key="1">
    <citation type="submission" date="2018-06" db="EMBL/GenBank/DDBJ databases">
        <title>Extensive metabolic versatility and redundancy in microbially diverse, dynamic hydrothermal sediments.</title>
        <authorList>
            <person name="Dombrowski N."/>
            <person name="Teske A."/>
            <person name="Baker B.J."/>
        </authorList>
    </citation>
    <scope>NUCLEOTIDE SEQUENCE [LARGE SCALE GENOMIC DNA]</scope>
    <source>
        <strain evidence="2">B19_G9</strain>
    </source>
</reference>
<dbReference type="AlphaFoldDB" id="A0A662DLN8"/>
<dbReference type="EMBL" id="QMQB01000022">
    <property type="protein sequence ID" value="RLE14796.1"/>
    <property type="molecule type" value="Genomic_DNA"/>
</dbReference>
<dbReference type="Proteomes" id="UP000267654">
    <property type="component" value="Unassembled WGS sequence"/>
</dbReference>